<organism evidence="3 4">
    <name type="scientific">Clostridium tyrobutyricum DIVETGP</name>
    <dbReference type="NCBI Taxonomy" id="1408889"/>
    <lineage>
        <taxon>Bacteria</taxon>
        <taxon>Bacillati</taxon>
        <taxon>Bacillota</taxon>
        <taxon>Clostridia</taxon>
        <taxon>Eubacteriales</taxon>
        <taxon>Clostridiaceae</taxon>
        <taxon>Clostridium</taxon>
    </lineage>
</organism>
<dbReference type="OrthoDB" id="6044697at2"/>
<feature type="region of interest" description="Disordered" evidence="1">
    <location>
        <begin position="361"/>
        <end position="383"/>
    </location>
</feature>
<proteinExistence type="predicted"/>
<dbReference type="AlphaFoldDB" id="W6N7P1"/>
<dbReference type="RefSeq" id="WP_017894606.1">
    <property type="nucleotide sequence ID" value="NZ_CBXI010000023.1"/>
</dbReference>
<dbReference type="EMBL" id="CBXI010000023">
    <property type="protein sequence ID" value="CDL91384.1"/>
    <property type="molecule type" value="Genomic_DNA"/>
</dbReference>
<evidence type="ECO:0000313" key="3">
    <source>
        <dbReference type="EMBL" id="CDL91384.1"/>
    </source>
</evidence>
<feature type="domain" description="DUF4434" evidence="2">
    <location>
        <begin position="18"/>
        <end position="297"/>
    </location>
</feature>
<dbReference type="Proteomes" id="UP000019482">
    <property type="component" value="Unassembled WGS sequence"/>
</dbReference>
<gene>
    <name evidence="3" type="ORF">CTDIVETGP_1454</name>
</gene>
<dbReference type="InterPro" id="IPR027849">
    <property type="entry name" value="DUF4434"/>
</dbReference>
<reference evidence="3 4" key="1">
    <citation type="journal article" date="2015" name="Genome Announc.">
        <title>Draft Genome Sequence of Clostridium tyrobutyricum Strain DIVETGP, Isolated from Cow's Milk for Grana Padano Production.</title>
        <authorList>
            <person name="Soggiu A."/>
            <person name="Piras C."/>
            <person name="Gaiarsa S."/>
            <person name="Sassera D."/>
            <person name="Roncada P."/>
            <person name="Bendixen E."/>
            <person name="Brasca M."/>
            <person name="Bonizzi L."/>
        </authorList>
    </citation>
    <scope>NUCLEOTIDE SEQUENCE [LARGE SCALE GENOMIC DNA]</scope>
    <source>
        <strain evidence="3 4">DIVETGP</strain>
    </source>
</reference>
<name>W6N7P1_CLOTY</name>
<accession>W6N7P1</accession>
<evidence type="ECO:0000256" key="1">
    <source>
        <dbReference type="SAM" id="MobiDB-lite"/>
    </source>
</evidence>
<protein>
    <recommendedName>
        <fullName evidence="2">DUF4434 domain-containing protein</fullName>
    </recommendedName>
</protein>
<dbReference type="Gene3D" id="3.20.20.80">
    <property type="entry name" value="Glycosidases"/>
    <property type="match status" value="1"/>
</dbReference>
<sequence length="406" mass="47867">MANKILYKIKKSTFPHASGTFIQPDMVINWNDAAWQKELYYLKEVKMRYIVMNSFIVQEQKIKRIYDGSFKNDVVDMCLRNCQESGFKVFLGIDYNTMWWKLGPRYPSFLYGQIKKSNSIIKELYEKYHEKYKDSFYGWYWVYEVDNLNFKSKNDFKILSTAVNINLDYMEDNNMRLPFMMSPFMNSKYSTSQAYAYNWRYFFSLTNFKRGDIFCPQDSVGGGGLTIKEVAGWFNALGKAAKSKSGLLFWANVETFNHNDWSSAPIKRFIKQMRLENPFVDNIITFAYSHYYSPNNINNGFHRAYKTYLYQHKIHNKSPHAPKWSKLIKSNNQTVIQWETSQNTAAYKLFCNGRKIYSPSVQRKYGGNKNQSLGQFNHKNSPDNSKYEIQSVDFWGNVSKKATIKK</sequence>
<evidence type="ECO:0000313" key="4">
    <source>
        <dbReference type="Proteomes" id="UP000019482"/>
    </source>
</evidence>
<dbReference type="Pfam" id="PF14488">
    <property type="entry name" value="DUF4434"/>
    <property type="match status" value="1"/>
</dbReference>
<comment type="caution">
    <text evidence="3">The sequence shown here is derived from an EMBL/GenBank/DDBJ whole genome shotgun (WGS) entry which is preliminary data.</text>
</comment>
<keyword evidence="4" id="KW-1185">Reference proteome</keyword>
<evidence type="ECO:0000259" key="2">
    <source>
        <dbReference type="Pfam" id="PF14488"/>
    </source>
</evidence>
<feature type="compositionally biased region" description="Polar residues" evidence="1">
    <location>
        <begin position="368"/>
        <end position="383"/>
    </location>
</feature>
<dbReference type="GeneID" id="29420818"/>